<keyword evidence="2" id="KW-1185">Reference proteome</keyword>
<proteinExistence type="predicted"/>
<dbReference type="Gene3D" id="3.40.50.150">
    <property type="entry name" value="Vaccinia Virus protein VP39"/>
    <property type="match status" value="1"/>
</dbReference>
<dbReference type="InterPro" id="IPR029063">
    <property type="entry name" value="SAM-dependent_MTases_sf"/>
</dbReference>
<evidence type="ECO:0000313" key="2">
    <source>
        <dbReference type="Proteomes" id="UP001576774"/>
    </source>
</evidence>
<dbReference type="Proteomes" id="UP001576774">
    <property type="component" value="Unassembled WGS sequence"/>
</dbReference>
<evidence type="ECO:0000313" key="1">
    <source>
        <dbReference type="EMBL" id="MFB2875373.1"/>
    </source>
</evidence>
<name>A0ABV4WXX9_9CYAN</name>
<dbReference type="SUPFAM" id="SSF53335">
    <property type="entry name" value="S-adenosyl-L-methionine-dependent methyltransferases"/>
    <property type="match status" value="1"/>
</dbReference>
<gene>
    <name evidence="1" type="ORF">ACE1CC_00625</name>
</gene>
<sequence length="438" mass="51539">MINLIVNLWRSVKFCLALYKGNTNQAEKILRQIEKSGVKLTWIEKLFRDKLQTENNFRTYRQQSAAQYRQLSEFRQKQEDLEINSSQFPTALLSYIPEFIESLSKDFKLIEHDANMLQCTGIARSIFDEFEAKLADFIKDEFNRLSERKNFYLLLEDAIEDINLLKSGQDPQYKFELSPHVYLMRYFLDNVYCAYLAWFLIYKVGLLPTKINILDIAAGSGTIAYGLALLLQSISSYLPLDPVHICYYSLEQQKHFQYRGLQFWRSYIEQQETATNAYFRFDTSSIFDYNSESGKIPLKFFDFIVICHCFFYDPETRSKSQSIYQQIFTNNLKKDGYVLLIIQDKKLFKAYSVLTSEAPKQEEIVVKKFLTDLGLNLVWYKYLSSTNSRQPIANFGQFARENLACQKFMSPLLRQYFNFNFDSNYTLDDYVILAQCAT</sequence>
<dbReference type="RefSeq" id="WP_413268539.1">
    <property type="nucleotide sequence ID" value="NZ_JBHFNQ010000006.1"/>
</dbReference>
<organism evidence="1 2">
    <name type="scientific">Floridaenema aerugineum BLCC-F46</name>
    <dbReference type="NCBI Taxonomy" id="3153654"/>
    <lineage>
        <taxon>Bacteria</taxon>
        <taxon>Bacillati</taxon>
        <taxon>Cyanobacteriota</taxon>
        <taxon>Cyanophyceae</taxon>
        <taxon>Oscillatoriophycideae</taxon>
        <taxon>Aerosakkonematales</taxon>
        <taxon>Aerosakkonemataceae</taxon>
        <taxon>Floridanema</taxon>
        <taxon>Floridanema aerugineum</taxon>
    </lineage>
</organism>
<protein>
    <submittedName>
        <fullName evidence="1">Photosystem II assembly protein</fullName>
    </submittedName>
</protein>
<reference evidence="1 2" key="1">
    <citation type="submission" date="2024-09" db="EMBL/GenBank/DDBJ databases">
        <title>Floridaenema gen nov. (Aerosakkonemataceae, Aerosakkonematales ord. nov., Cyanobacteria) from benthic tropical and subtropical fresh waters, with the description of four new species.</title>
        <authorList>
            <person name="Moretto J.A."/>
            <person name="Berthold D.E."/>
            <person name="Lefler F.W."/>
            <person name="Huang I.-S."/>
            <person name="Laughinghouse H. IV."/>
        </authorList>
    </citation>
    <scope>NUCLEOTIDE SEQUENCE [LARGE SCALE GENOMIC DNA]</scope>
    <source>
        <strain evidence="1 2">BLCC-F46</strain>
    </source>
</reference>
<accession>A0ABV4WXX9</accession>
<dbReference type="EMBL" id="JBHFNQ010000006">
    <property type="protein sequence ID" value="MFB2875373.1"/>
    <property type="molecule type" value="Genomic_DNA"/>
</dbReference>
<comment type="caution">
    <text evidence="1">The sequence shown here is derived from an EMBL/GenBank/DDBJ whole genome shotgun (WGS) entry which is preliminary data.</text>
</comment>